<dbReference type="GO" id="GO:0005737">
    <property type="term" value="C:cytoplasm"/>
    <property type="evidence" value="ECO:0007669"/>
    <property type="project" value="UniProtKB-ARBA"/>
</dbReference>
<keyword evidence="4" id="KW-0411">Iron-sulfur</keyword>
<evidence type="ECO:0000256" key="1">
    <source>
        <dbReference type="ARBA" id="ARBA00022714"/>
    </source>
</evidence>
<evidence type="ECO:0000256" key="3">
    <source>
        <dbReference type="ARBA" id="ARBA00023004"/>
    </source>
</evidence>
<gene>
    <name evidence="7" type="ORF">FHS42_007007</name>
</gene>
<evidence type="ECO:0000256" key="4">
    <source>
        <dbReference type="ARBA" id="ARBA00023014"/>
    </source>
</evidence>
<accession>A0A7W9QH37</accession>
<dbReference type="GO" id="GO:0046872">
    <property type="term" value="F:metal ion binding"/>
    <property type="evidence" value="ECO:0007669"/>
    <property type="project" value="UniProtKB-KW"/>
</dbReference>
<evidence type="ECO:0000256" key="5">
    <source>
        <dbReference type="SAM" id="MobiDB-lite"/>
    </source>
</evidence>
<dbReference type="GO" id="GO:0051537">
    <property type="term" value="F:2 iron, 2 sulfur cluster binding"/>
    <property type="evidence" value="ECO:0007669"/>
    <property type="project" value="UniProtKB-KW"/>
</dbReference>
<evidence type="ECO:0000259" key="6">
    <source>
        <dbReference type="SMART" id="SM00704"/>
    </source>
</evidence>
<proteinExistence type="predicted"/>
<dbReference type="SMART" id="SM00704">
    <property type="entry name" value="ZnF_CDGSH"/>
    <property type="match status" value="1"/>
</dbReference>
<keyword evidence="8" id="KW-1185">Reference proteome</keyword>
<dbReference type="InterPro" id="IPR018967">
    <property type="entry name" value="FeS-contain_CDGSH-typ"/>
</dbReference>
<organism evidence="7 8">
    <name type="scientific">Streptomyces zagrosensis</name>
    <dbReference type="NCBI Taxonomy" id="1042984"/>
    <lineage>
        <taxon>Bacteria</taxon>
        <taxon>Bacillati</taxon>
        <taxon>Actinomycetota</taxon>
        <taxon>Actinomycetes</taxon>
        <taxon>Kitasatosporales</taxon>
        <taxon>Streptomycetaceae</taxon>
        <taxon>Streptomyces</taxon>
    </lineage>
</organism>
<sequence length="138" mass="14136">MTAAPRPGIPAEEPVAPPDAPLGAQPGTQFDADAGAGGGTSDGAGGGARPGAPTSAASGAAPQDAQPTRVARPTRVVIAPDGPLLIEGPVEVEWGDGRIARSDRPQVALCVCRRSRSFPWCDTSHRRKEPRQRGEAQN</sequence>
<dbReference type="Proteomes" id="UP000588098">
    <property type="component" value="Unassembled WGS sequence"/>
</dbReference>
<keyword evidence="2" id="KW-0479">Metal-binding</keyword>
<dbReference type="Pfam" id="PF09360">
    <property type="entry name" value="zf-CDGSH"/>
    <property type="match status" value="1"/>
</dbReference>
<feature type="compositionally biased region" description="Low complexity" evidence="5">
    <location>
        <begin position="50"/>
        <end position="62"/>
    </location>
</feature>
<dbReference type="InterPro" id="IPR042216">
    <property type="entry name" value="MitoNEET_CISD"/>
</dbReference>
<feature type="region of interest" description="Disordered" evidence="5">
    <location>
        <begin position="1"/>
        <end position="75"/>
    </location>
</feature>
<feature type="compositionally biased region" description="Gly residues" evidence="5">
    <location>
        <begin position="35"/>
        <end position="49"/>
    </location>
</feature>
<dbReference type="RefSeq" id="WP_312867150.1">
    <property type="nucleotide sequence ID" value="NZ_JACHJL010000030.1"/>
</dbReference>
<feature type="domain" description="Iron-binding zinc finger CDGSH type" evidence="6">
    <location>
        <begin position="87"/>
        <end position="131"/>
    </location>
</feature>
<dbReference type="EMBL" id="JACHJL010000030">
    <property type="protein sequence ID" value="MBB5939909.1"/>
    <property type="molecule type" value="Genomic_DNA"/>
</dbReference>
<keyword evidence="3" id="KW-0408">Iron</keyword>
<keyword evidence="1" id="KW-0001">2Fe-2S</keyword>
<dbReference type="Gene3D" id="3.40.5.90">
    <property type="entry name" value="CDGSH iron-sulfur domain, mitoNEET-type"/>
    <property type="match status" value="1"/>
</dbReference>
<comment type="caution">
    <text evidence="7">The sequence shown here is derived from an EMBL/GenBank/DDBJ whole genome shotgun (WGS) entry which is preliminary data.</text>
</comment>
<evidence type="ECO:0000256" key="2">
    <source>
        <dbReference type="ARBA" id="ARBA00022723"/>
    </source>
</evidence>
<name>A0A7W9QH37_9ACTN</name>
<dbReference type="AlphaFoldDB" id="A0A7W9QH37"/>
<protein>
    <submittedName>
        <fullName evidence="7">CDGSH-type Zn-finger protein</fullName>
    </submittedName>
</protein>
<evidence type="ECO:0000313" key="8">
    <source>
        <dbReference type="Proteomes" id="UP000588098"/>
    </source>
</evidence>
<reference evidence="7 8" key="1">
    <citation type="submission" date="2020-08" db="EMBL/GenBank/DDBJ databases">
        <title>Genomic Encyclopedia of Type Strains, Phase III (KMG-III): the genomes of soil and plant-associated and newly described type strains.</title>
        <authorList>
            <person name="Whitman W."/>
        </authorList>
    </citation>
    <scope>NUCLEOTIDE SEQUENCE [LARGE SCALE GENOMIC DNA]</scope>
    <source>
        <strain evidence="7 8">CECT 8305</strain>
    </source>
</reference>
<evidence type="ECO:0000313" key="7">
    <source>
        <dbReference type="EMBL" id="MBB5939909.1"/>
    </source>
</evidence>